<dbReference type="GO" id="GO:0003729">
    <property type="term" value="F:mRNA binding"/>
    <property type="evidence" value="ECO:0007669"/>
    <property type="project" value="UniProtKB-ARBA"/>
</dbReference>
<dbReference type="EMBL" id="BKCJ010000085">
    <property type="protein sequence ID" value="GEU29619.1"/>
    <property type="molecule type" value="Genomic_DNA"/>
</dbReference>
<evidence type="ECO:0000313" key="4">
    <source>
        <dbReference type="EMBL" id="GEU29619.1"/>
    </source>
</evidence>
<dbReference type="AlphaFoldDB" id="A0A699GIH1"/>
<feature type="domain" description="Ubiquitin-like" evidence="3">
    <location>
        <begin position="1"/>
        <end position="54"/>
    </location>
</feature>
<dbReference type="Gene3D" id="3.10.20.90">
    <property type="entry name" value="Phosphatidylinositol 3-kinase Catalytic Subunit, Chain A, domain 1"/>
    <property type="match status" value="1"/>
</dbReference>
<dbReference type="InterPro" id="IPR050158">
    <property type="entry name" value="Ubiquitin_ubiquitin-like"/>
</dbReference>
<organism evidence="4">
    <name type="scientific">Tanacetum cinerariifolium</name>
    <name type="common">Dalmatian daisy</name>
    <name type="synonym">Chrysanthemum cinerariifolium</name>
    <dbReference type="NCBI Taxonomy" id="118510"/>
    <lineage>
        <taxon>Eukaryota</taxon>
        <taxon>Viridiplantae</taxon>
        <taxon>Streptophyta</taxon>
        <taxon>Embryophyta</taxon>
        <taxon>Tracheophyta</taxon>
        <taxon>Spermatophyta</taxon>
        <taxon>Magnoliopsida</taxon>
        <taxon>eudicotyledons</taxon>
        <taxon>Gunneridae</taxon>
        <taxon>Pentapetalae</taxon>
        <taxon>asterids</taxon>
        <taxon>campanulids</taxon>
        <taxon>Asterales</taxon>
        <taxon>Asteraceae</taxon>
        <taxon>Asteroideae</taxon>
        <taxon>Anthemideae</taxon>
        <taxon>Anthemidinae</taxon>
        <taxon>Tanacetum</taxon>
    </lineage>
</organism>
<evidence type="ECO:0000259" key="3">
    <source>
        <dbReference type="PROSITE" id="PS50053"/>
    </source>
</evidence>
<evidence type="ECO:0000256" key="2">
    <source>
        <dbReference type="ARBA" id="ARBA00022843"/>
    </source>
</evidence>
<sequence length="106" mass="11786">MQLFSRTLGDQTIALEVELSNKIHALAAMIQDKKGIHMDQHMLIFGERDVEDGKWTEIWQVVSCIMTGSEMGFESEMKGRCLDAEMGLNGGDFGAEIMAQKSGFGR</sequence>
<gene>
    <name evidence="4" type="ORF">Tci_001597</name>
</gene>
<dbReference type="SUPFAM" id="SSF54236">
    <property type="entry name" value="Ubiquitin-like"/>
    <property type="match status" value="1"/>
</dbReference>
<evidence type="ECO:0000256" key="1">
    <source>
        <dbReference type="ARBA" id="ARBA00022499"/>
    </source>
</evidence>
<dbReference type="PANTHER" id="PTHR10666">
    <property type="entry name" value="UBIQUITIN"/>
    <property type="match status" value="1"/>
</dbReference>
<keyword evidence="1" id="KW-1017">Isopeptide bond</keyword>
<dbReference type="InterPro" id="IPR000626">
    <property type="entry name" value="Ubiquitin-like_dom"/>
</dbReference>
<name>A0A699GIH1_TANCI</name>
<comment type="caution">
    <text evidence="4">The sequence shown here is derived from an EMBL/GenBank/DDBJ whole genome shotgun (WGS) entry which is preliminary data.</text>
</comment>
<dbReference type="PRINTS" id="PR00348">
    <property type="entry name" value="UBIQUITIN"/>
</dbReference>
<dbReference type="InterPro" id="IPR029071">
    <property type="entry name" value="Ubiquitin-like_domsf"/>
</dbReference>
<dbReference type="InterPro" id="IPR019956">
    <property type="entry name" value="Ubiquitin_dom"/>
</dbReference>
<reference evidence="4" key="1">
    <citation type="journal article" date="2019" name="Sci. Rep.">
        <title>Draft genome of Tanacetum cinerariifolium, the natural source of mosquito coil.</title>
        <authorList>
            <person name="Yamashiro T."/>
            <person name="Shiraishi A."/>
            <person name="Satake H."/>
            <person name="Nakayama K."/>
        </authorList>
    </citation>
    <scope>NUCLEOTIDE SEQUENCE</scope>
</reference>
<accession>A0A699GIH1</accession>
<keyword evidence="2" id="KW-0832">Ubl conjugation</keyword>
<dbReference type="PROSITE" id="PS50053">
    <property type="entry name" value="UBIQUITIN_2"/>
    <property type="match status" value="1"/>
</dbReference>
<protein>
    <submittedName>
        <fullName evidence="4">Component of cytosolic 80S ribosome and 60S large subunit</fullName>
    </submittedName>
</protein>
<proteinExistence type="predicted"/>